<dbReference type="Proteomes" id="UP001652621">
    <property type="component" value="Unplaced"/>
</dbReference>
<organism evidence="1 2">
    <name type="scientific">Musca domestica</name>
    <name type="common">House fly</name>
    <dbReference type="NCBI Taxonomy" id="7370"/>
    <lineage>
        <taxon>Eukaryota</taxon>
        <taxon>Metazoa</taxon>
        <taxon>Ecdysozoa</taxon>
        <taxon>Arthropoda</taxon>
        <taxon>Hexapoda</taxon>
        <taxon>Insecta</taxon>
        <taxon>Pterygota</taxon>
        <taxon>Neoptera</taxon>
        <taxon>Endopterygota</taxon>
        <taxon>Diptera</taxon>
        <taxon>Brachycera</taxon>
        <taxon>Muscomorpha</taxon>
        <taxon>Muscoidea</taxon>
        <taxon>Muscidae</taxon>
        <taxon>Musca</taxon>
    </lineage>
</organism>
<dbReference type="InterPro" id="IPR009882">
    <property type="entry name" value="Gypsy"/>
</dbReference>
<evidence type="ECO:0000313" key="2">
    <source>
        <dbReference type="RefSeq" id="XP_058984263.1"/>
    </source>
</evidence>
<dbReference type="Pfam" id="PF07253">
    <property type="entry name" value="Gypsy"/>
    <property type="match status" value="1"/>
</dbReference>
<evidence type="ECO:0000313" key="1">
    <source>
        <dbReference type="Proteomes" id="UP001652621"/>
    </source>
</evidence>
<dbReference type="RefSeq" id="XP_058984263.1">
    <property type="nucleotide sequence ID" value="XM_059128280.1"/>
</dbReference>
<dbReference type="GeneID" id="131805043"/>
<keyword evidence="1" id="KW-1185">Reference proteome</keyword>
<gene>
    <name evidence="2" type="primary">LOC131805043</name>
</gene>
<sequence length="303" mass="34511">MNGQFKLIHNINLQLYQDILNRLKDENNKMNETTIIKSIIAFELEKIRIQLNELKGPETARLKRSINWIGSAWKWIAGSPDATDWNEILRSQASLVSNNNLQYKINSEISTKTQELLRTINGIITTTNDILGYNIQAKSSQEIQHKVTILKEDVGELVRACQMAKAKVVNTNLLNKEEVNQLIGELDVLPYSNIIEAIEYSEPSIYTNGTHLLYILSMPKVAETKFNHLIVRAVLKEGQKVDVTQRTILMNKDETYGVKDKCLRLTNAMICKKEMLDQLPEEDCITKLLKGGKTACRYVTSSE</sequence>
<protein>
    <submittedName>
        <fullName evidence="2">Uncharacterized protein LOC131805043</fullName>
    </submittedName>
</protein>
<proteinExistence type="predicted"/>
<name>A0ABM3VEY5_MUSDO</name>
<reference evidence="2" key="1">
    <citation type="submission" date="2025-08" db="UniProtKB">
        <authorList>
            <consortium name="RefSeq"/>
        </authorList>
    </citation>
    <scope>IDENTIFICATION</scope>
    <source>
        <strain evidence="2">Aabys</strain>
        <tissue evidence="2">Whole body</tissue>
    </source>
</reference>
<accession>A0ABM3VEY5</accession>